<name>A0A2P8DJI3_9ACTN</name>
<dbReference type="Gene3D" id="1.10.510.10">
    <property type="entry name" value="Transferase(Phosphotransferase) domain 1"/>
    <property type="match status" value="1"/>
</dbReference>
<feature type="domain" description="Protein kinase" evidence="7">
    <location>
        <begin position="18"/>
        <end position="266"/>
    </location>
</feature>
<sequence>MADIGPLTDDDPRVVGDYELLGRLGQGGQGVVYQGQGPDGGYAAVKMLHADALDVAGLRKQMAEEVDLARRVARFCTAQVLDADIEADPPYVVSEYIEGPSLHSVVRENGPISGAALERLAIGTVTALAAIHQAGIVHRDFKPGNVLMGPDGPRVIDFGIARVLEGTAIMTSRIAGTPAYMAPEQIMGGPLGPAVDMFAWGSAMVFAANGKGPFGHDSLRAVVNRVIQEPPDFGELTGPLREIAERCLSKDPADRPSASETLLQVLGVDSASAATAASSAEAPLPVETMVAGTVAAADSEAKERAEADVYRSFPAAGPAMPAPVLRQGPPSRPPVSGPMSNAPQMRFGGPPTPQPQPPPGPMHPPGGQPSGGWPAQARPPQPGYGPTYPPAGAGGPPTPTPAPPGPRPMHGPVPNGPSAPQYGPATFGPATAPPGHYPPMAAQPPAQDSGVRVGLLLGVVGGVAVLALVLIVILYALISAAGG</sequence>
<proteinExistence type="predicted"/>
<dbReference type="RefSeq" id="WP_106583249.1">
    <property type="nucleotide sequence ID" value="NZ_PYGA01000008.1"/>
</dbReference>
<feature type="transmembrane region" description="Helical" evidence="6">
    <location>
        <begin position="453"/>
        <end position="478"/>
    </location>
</feature>
<keyword evidence="8" id="KW-0723">Serine/threonine-protein kinase</keyword>
<dbReference type="PANTHER" id="PTHR43289:SF34">
    <property type="entry name" value="SERINE_THREONINE-PROTEIN KINASE YBDM-RELATED"/>
    <property type="match status" value="1"/>
</dbReference>
<dbReference type="GO" id="GO:0005524">
    <property type="term" value="F:ATP binding"/>
    <property type="evidence" value="ECO:0007669"/>
    <property type="project" value="UniProtKB-KW"/>
</dbReference>
<keyword evidence="2" id="KW-0547">Nucleotide-binding</keyword>
<dbReference type="EMBL" id="PYGA01000008">
    <property type="protein sequence ID" value="PSK97348.1"/>
    <property type="molecule type" value="Genomic_DNA"/>
</dbReference>
<dbReference type="Pfam" id="PF00069">
    <property type="entry name" value="Pkinase"/>
    <property type="match status" value="1"/>
</dbReference>
<keyword evidence="1" id="KW-0808">Transferase</keyword>
<evidence type="ECO:0000256" key="6">
    <source>
        <dbReference type="SAM" id="Phobius"/>
    </source>
</evidence>
<keyword evidence="6" id="KW-0472">Membrane</keyword>
<keyword evidence="4" id="KW-0067">ATP-binding</keyword>
<evidence type="ECO:0000256" key="5">
    <source>
        <dbReference type="SAM" id="MobiDB-lite"/>
    </source>
</evidence>
<accession>A0A2P8DJI3</accession>
<evidence type="ECO:0000256" key="1">
    <source>
        <dbReference type="ARBA" id="ARBA00022679"/>
    </source>
</evidence>
<dbReference type="OrthoDB" id="9762169at2"/>
<organism evidence="8 9">
    <name type="scientific">Murinocardiopsis flavida</name>
    <dbReference type="NCBI Taxonomy" id="645275"/>
    <lineage>
        <taxon>Bacteria</taxon>
        <taxon>Bacillati</taxon>
        <taxon>Actinomycetota</taxon>
        <taxon>Actinomycetes</taxon>
        <taxon>Streptosporangiales</taxon>
        <taxon>Nocardiopsidaceae</taxon>
        <taxon>Murinocardiopsis</taxon>
    </lineage>
</organism>
<gene>
    <name evidence="8" type="ORF">CLV63_10866</name>
</gene>
<evidence type="ECO:0000256" key="2">
    <source>
        <dbReference type="ARBA" id="ARBA00022741"/>
    </source>
</evidence>
<evidence type="ECO:0000313" key="8">
    <source>
        <dbReference type="EMBL" id="PSK97348.1"/>
    </source>
</evidence>
<dbReference type="SUPFAM" id="SSF56112">
    <property type="entry name" value="Protein kinase-like (PK-like)"/>
    <property type="match status" value="1"/>
</dbReference>
<dbReference type="CDD" id="cd14014">
    <property type="entry name" value="STKc_PknB_like"/>
    <property type="match status" value="1"/>
</dbReference>
<dbReference type="InterPro" id="IPR000719">
    <property type="entry name" value="Prot_kinase_dom"/>
</dbReference>
<keyword evidence="3 8" id="KW-0418">Kinase</keyword>
<evidence type="ECO:0000259" key="7">
    <source>
        <dbReference type="PROSITE" id="PS50011"/>
    </source>
</evidence>
<keyword evidence="6" id="KW-0812">Transmembrane</keyword>
<feature type="compositionally biased region" description="Pro residues" evidence="5">
    <location>
        <begin position="396"/>
        <end position="417"/>
    </location>
</feature>
<evidence type="ECO:0000256" key="3">
    <source>
        <dbReference type="ARBA" id="ARBA00022777"/>
    </source>
</evidence>
<dbReference type="PRINTS" id="PR01217">
    <property type="entry name" value="PRICHEXTENSN"/>
</dbReference>
<dbReference type="PROSITE" id="PS50011">
    <property type="entry name" value="PROTEIN_KINASE_DOM"/>
    <property type="match status" value="1"/>
</dbReference>
<feature type="compositionally biased region" description="Pro residues" evidence="5">
    <location>
        <begin position="350"/>
        <end position="367"/>
    </location>
</feature>
<dbReference type="InterPro" id="IPR011009">
    <property type="entry name" value="Kinase-like_dom_sf"/>
</dbReference>
<evidence type="ECO:0000256" key="4">
    <source>
        <dbReference type="ARBA" id="ARBA00022840"/>
    </source>
</evidence>
<dbReference type="PROSITE" id="PS00108">
    <property type="entry name" value="PROTEIN_KINASE_ST"/>
    <property type="match status" value="1"/>
</dbReference>
<dbReference type="PANTHER" id="PTHR43289">
    <property type="entry name" value="MITOGEN-ACTIVATED PROTEIN KINASE KINASE KINASE 20-RELATED"/>
    <property type="match status" value="1"/>
</dbReference>
<comment type="caution">
    <text evidence="8">The sequence shown here is derived from an EMBL/GenBank/DDBJ whole genome shotgun (WGS) entry which is preliminary data.</text>
</comment>
<evidence type="ECO:0000313" key="9">
    <source>
        <dbReference type="Proteomes" id="UP000240542"/>
    </source>
</evidence>
<dbReference type="Proteomes" id="UP000240542">
    <property type="component" value="Unassembled WGS sequence"/>
</dbReference>
<protein>
    <submittedName>
        <fullName evidence="8">Serine/threonine protein kinase</fullName>
    </submittedName>
</protein>
<dbReference type="GO" id="GO:0004674">
    <property type="term" value="F:protein serine/threonine kinase activity"/>
    <property type="evidence" value="ECO:0007669"/>
    <property type="project" value="UniProtKB-KW"/>
</dbReference>
<keyword evidence="9" id="KW-1185">Reference proteome</keyword>
<feature type="region of interest" description="Disordered" evidence="5">
    <location>
        <begin position="320"/>
        <end position="447"/>
    </location>
</feature>
<dbReference type="Gene3D" id="3.30.200.20">
    <property type="entry name" value="Phosphorylase Kinase, domain 1"/>
    <property type="match status" value="1"/>
</dbReference>
<keyword evidence="6" id="KW-1133">Transmembrane helix</keyword>
<reference evidence="8 9" key="1">
    <citation type="submission" date="2018-03" db="EMBL/GenBank/DDBJ databases">
        <title>Genomic Encyclopedia of Archaeal and Bacterial Type Strains, Phase II (KMG-II): from individual species to whole genera.</title>
        <authorList>
            <person name="Goeker M."/>
        </authorList>
    </citation>
    <scope>NUCLEOTIDE SEQUENCE [LARGE SCALE GENOMIC DNA]</scope>
    <source>
        <strain evidence="8 9">DSM 45312</strain>
    </source>
</reference>
<dbReference type="AlphaFoldDB" id="A0A2P8DJI3"/>
<dbReference type="InterPro" id="IPR008271">
    <property type="entry name" value="Ser/Thr_kinase_AS"/>
</dbReference>
<feature type="compositionally biased region" description="Pro residues" evidence="5">
    <location>
        <begin position="377"/>
        <end position="389"/>
    </location>
</feature>